<name>A0A8S5PLI9_9CAUD</name>
<evidence type="ECO:0000313" key="2">
    <source>
        <dbReference type="EMBL" id="DAE08047.1"/>
    </source>
</evidence>
<dbReference type="InterPro" id="IPR029432">
    <property type="entry name" value="Gp28/Gp37-like_dom"/>
</dbReference>
<protein>
    <recommendedName>
        <fullName evidence="1">Gp28/Gp37-like domain-containing protein</fullName>
    </recommendedName>
</protein>
<accession>A0A8S5PLI9</accession>
<evidence type="ECO:0000259" key="1">
    <source>
        <dbReference type="Pfam" id="PF14594"/>
    </source>
</evidence>
<feature type="domain" description="Gp28/Gp37-like" evidence="1">
    <location>
        <begin position="5"/>
        <end position="354"/>
    </location>
</feature>
<organism evidence="2">
    <name type="scientific">Siphoviridae sp. ctH9Q22</name>
    <dbReference type="NCBI Taxonomy" id="2825420"/>
    <lineage>
        <taxon>Viruses</taxon>
        <taxon>Duplodnaviria</taxon>
        <taxon>Heunggongvirae</taxon>
        <taxon>Uroviricota</taxon>
        <taxon>Caudoviricetes</taxon>
    </lineage>
</organism>
<proteinExistence type="predicted"/>
<reference evidence="2" key="1">
    <citation type="journal article" date="2021" name="Proc. Natl. Acad. Sci. U.S.A.">
        <title>A Catalog of Tens of Thousands of Viruses from Human Metagenomes Reveals Hidden Associations with Chronic Diseases.</title>
        <authorList>
            <person name="Tisza M.J."/>
            <person name="Buck C.B."/>
        </authorList>
    </citation>
    <scope>NUCLEOTIDE SEQUENCE</scope>
    <source>
        <strain evidence="2">CtH9Q22</strain>
    </source>
</reference>
<dbReference type="Pfam" id="PF14594">
    <property type="entry name" value="Sipho_Gp37"/>
    <property type="match status" value="1"/>
</dbReference>
<dbReference type="EMBL" id="BK015462">
    <property type="protein sequence ID" value="DAE08047.1"/>
    <property type="molecule type" value="Genomic_DNA"/>
</dbReference>
<sequence length="357" mass="40352">MNALIMDTNFEVVCVLDDYESFIWSDRYNAYGDMEIYAPVEAAFYQFIKDGYYVWCSESEHLMIVDEIEIDTDVESGNHLTVKGRSLESILERRIIWEQTVLDGNFQNGIKKLLTDSIISPAIAARKIPNFIFKESTDERITTLNVQAQFTGDNLYDSIKALCETNNVGFKVTLNDSFQFVFELYIGTDRSYEQTTVPYVIFSSGFDNIINSNYYESKKDMKNVALVGGEGEGSERRYTTVNGNGGDDTTSGLDRRELFVDARDISSKVDDKTLTDEEYTAQLKERGADKLSEVTSVANFEGEVDATQLYVYGRDFFIGDIVEVANEYGKEGRSRVSEVMYTDDTSGISIVPTFTTV</sequence>